<dbReference type="Proteomes" id="UP000839781">
    <property type="component" value="Unassembled WGS sequence"/>
</dbReference>
<organism evidence="1">
    <name type="scientific">Salmonella diarizonae</name>
    <dbReference type="NCBI Taxonomy" id="59204"/>
    <lineage>
        <taxon>Bacteria</taxon>
        <taxon>Pseudomonadati</taxon>
        <taxon>Pseudomonadota</taxon>
        <taxon>Gammaproteobacteria</taxon>
        <taxon>Enterobacterales</taxon>
        <taxon>Enterobacteriaceae</taxon>
        <taxon>Salmonella</taxon>
    </lineage>
</organism>
<dbReference type="AlphaFoldDB" id="A0A5Y3W788"/>
<comment type="caution">
    <text evidence="1">The sequence shown here is derived from an EMBL/GenBank/DDBJ whole genome shotgun (WGS) entry which is preliminary data.</text>
</comment>
<name>A0A5Y3W788_SALDZ</name>
<sequence>MKVSGQDVNVSDAVVKGSADSGTGMSVTGKFTGSESAIVTGQATVNGTGVDVSGKLNGAVSGSSSSGTGIRVSNGADITQGSHFDGHSDSGTGTVVQGSVTNQGSITGQSGSGKGTLIGGAVTGKGEITGISKGTGEGVILAGNITGGNVTGQSDGGTGLSINDGSTLTDVTVSGNTATGTGVHVKGNIVSNSSTTVAGTASGTGTGMLLSGDVTGGVVNGHSTDGIGVATDRDVTLTDVAVNGTSVSHSGVQINSHVSNAGSASITGSSERGAGVSLNGAVSSGVLKGHSVRGPGLHVTDKSYLNSVDVSSLSEQGLSVQMDGKLLTSDSFLNGQPLHDTVVVDAICQAAYQQQGVIANIEHMKHPTMASGYRELDKPVSVEICIDSKCNRLDMGTLLGPVRQ</sequence>
<accession>A0A5Y3W788</accession>
<evidence type="ECO:0000313" key="1">
    <source>
        <dbReference type="EMBL" id="ECJ4379764.1"/>
    </source>
</evidence>
<dbReference type="EMBL" id="AAIYJF010000022">
    <property type="protein sequence ID" value="ECJ4379764.1"/>
    <property type="molecule type" value="Genomic_DNA"/>
</dbReference>
<reference evidence="1" key="1">
    <citation type="submission" date="2018-05" db="EMBL/GenBank/DDBJ databases">
        <authorList>
            <person name="Ashton P.M."/>
            <person name="Dallman T."/>
            <person name="Nair S."/>
            <person name="De Pinna E."/>
            <person name="Peters T."/>
            <person name="Grant K."/>
        </authorList>
    </citation>
    <scope>NUCLEOTIDE SEQUENCE [LARGE SCALE GENOMIC DNA]</scope>
    <source>
        <strain evidence="1">474878</strain>
    </source>
</reference>
<proteinExistence type="predicted"/>
<gene>
    <name evidence="1" type="ORF">DLB95_21680</name>
</gene>
<protein>
    <submittedName>
        <fullName evidence="1">Uncharacterized protein</fullName>
    </submittedName>
</protein>